<evidence type="ECO:0000256" key="1">
    <source>
        <dbReference type="SAM" id="Phobius"/>
    </source>
</evidence>
<name>A0AAD7F573_9AGAR</name>
<dbReference type="Pfam" id="PF12051">
    <property type="entry name" value="DUF3533"/>
    <property type="match status" value="1"/>
</dbReference>
<sequence>MLNWVGMLACGLALEAMITLLPARFIAFFLILWIVSNVSVAVFPLQVLPHLYRYGYAFPFYNISRAVRSIVFRRKNDVGMNLGMLLAWVALSCITIPLLQWFMRRRIVAAQAKTVQI</sequence>
<dbReference type="EMBL" id="JARIHO010000001">
    <property type="protein sequence ID" value="KAJ7369069.1"/>
    <property type="molecule type" value="Genomic_DNA"/>
</dbReference>
<dbReference type="GO" id="GO:0016020">
    <property type="term" value="C:membrane"/>
    <property type="evidence" value="ECO:0007669"/>
    <property type="project" value="TreeGrafter"/>
</dbReference>
<feature type="domain" description="DUF3533" evidence="2">
    <location>
        <begin position="1"/>
        <end position="93"/>
    </location>
</feature>
<evidence type="ECO:0000313" key="3">
    <source>
        <dbReference type="EMBL" id="KAJ7369069.1"/>
    </source>
</evidence>
<gene>
    <name evidence="3" type="ORF">DFH08DRAFT_833088</name>
</gene>
<keyword evidence="1" id="KW-0472">Membrane</keyword>
<dbReference type="PANTHER" id="PTHR34814">
    <property type="entry name" value="NITROSOGUANIDINE RESISTANCE PROTEIN SNG1"/>
    <property type="match status" value="1"/>
</dbReference>
<dbReference type="AlphaFoldDB" id="A0AAD7F573"/>
<evidence type="ECO:0000313" key="4">
    <source>
        <dbReference type="Proteomes" id="UP001218218"/>
    </source>
</evidence>
<feature type="transmembrane region" description="Helical" evidence="1">
    <location>
        <begin position="82"/>
        <end position="103"/>
    </location>
</feature>
<reference evidence="3" key="1">
    <citation type="submission" date="2023-03" db="EMBL/GenBank/DDBJ databases">
        <title>Massive genome expansion in bonnet fungi (Mycena s.s.) driven by repeated elements and novel gene families across ecological guilds.</title>
        <authorList>
            <consortium name="Lawrence Berkeley National Laboratory"/>
            <person name="Harder C.B."/>
            <person name="Miyauchi S."/>
            <person name="Viragh M."/>
            <person name="Kuo A."/>
            <person name="Thoen E."/>
            <person name="Andreopoulos B."/>
            <person name="Lu D."/>
            <person name="Skrede I."/>
            <person name="Drula E."/>
            <person name="Henrissat B."/>
            <person name="Morin E."/>
            <person name="Kohler A."/>
            <person name="Barry K."/>
            <person name="LaButti K."/>
            <person name="Morin E."/>
            <person name="Salamov A."/>
            <person name="Lipzen A."/>
            <person name="Mereny Z."/>
            <person name="Hegedus B."/>
            <person name="Baldrian P."/>
            <person name="Stursova M."/>
            <person name="Weitz H."/>
            <person name="Taylor A."/>
            <person name="Grigoriev I.V."/>
            <person name="Nagy L.G."/>
            <person name="Martin F."/>
            <person name="Kauserud H."/>
        </authorList>
    </citation>
    <scope>NUCLEOTIDE SEQUENCE</scope>
    <source>
        <strain evidence="3">CBHHK002</strain>
    </source>
</reference>
<keyword evidence="1" id="KW-1133">Transmembrane helix</keyword>
<organism evidence="3 4">
    <name type="scientific">Mycena albidolilacea</name>
    <dbReference type="NCBI Taxonomy" id="1033008"/>
    <lineage>
        <taxon>Eukaryota</taxon>
        <taxon>Fungi</taxon>
        <taxon>Dikarya</taxon>
        <taxon>Basidiomycota</taxon>
        <taxon>Agaricomycotina</taxon>
        <taxon>Agaricomycetes</taxon>
        <taxon>Agaricomycetidae</taxon>
        <taxon>Agaricales</taxon>
        <taxon>Marasmiineae</taxon>
        <taxon>Mycenaceae</taxon>
        <taxon>Mycena</taxon>
    </lineage>
</organism>
<evidence type="ECO:0000259" key="2">
    <source>
        <dbReference type="Pfam" id="PF12051"/>
    </source>
</evidence>
<dbReference type="InterPro" id="IPR053001">
    <property type="entry name" value="MNNG_permease-like"/>
</dbReference>
<accession>A0AAD7F573</accession>
<proteinExistence type="predicted"/>
<dbReference type="Proteomes" id="UP001218218">
    <property type="component" value="Unassembled WGS sequence"/>
</dbReference>
<dbReference type="InterPro" id="IPR022703">
    <property type="entry name" value="DUF3533"/>
</dbReference>
<keyword evidence="4" id="KW-1185">Reference proteome</keyword>
<comment type="caution">
    <text evidence="3">The sequence shown here is derived from an EMBL/GenBank/DDBJ whole genome shotgun (WGS) entry which is preliminary data.</text>
</comment>
<protein>
    <recommendedName>
        <fullName evidence="2">DUF3533 domain-containing protein</fullName>
    </recommendedName>
</protein>
<dbReference type="PANTHER" id="PTHR34814:SF1">
    <property type="entry name" value="NITROSOGUANIDINE RESISTANCE PROTEIN SNG1"/>
    <property type="match status" value="1"/>
</dbReference>
<keyword evidence="1" id="KW-0812">Transmembrane</keyword>